<accession>A0AB73IFV8</accession>
<dbReference type="Gene3D" id="3.90.1530.10">
    <property type="entry name" value="Conserved hypothetical protein from pyrococcus furiosus pfu- 392566-001, ParB domain"/>
    <property type="match status" value="1"/>
</dbReference>
<dbReference type="InterPro" id="IPR016932">
    <property type="entry name" value="UCP029669"/>
</dbReference>
<comment type="caution">
    <text evidence="1">The sequence shown here is derived from an EMBL/GenBank/DDBJ whole genome shotgun (WGS) entry which is preliminary data.</text>
</comment>
<gene>
    <name evidence="1" type="ORF">J2793_004354</name>
</gene>
<protein>
    <recommendedName>
        <fullName evidence="3">Chromosome partitioning protein ParB</fullName>
    </recommendedName>
</protein>
<dbReference type="SUPFAM" id="SSF110849">
    <property type="entry name" value="ParB/Sulfiredoxin"/>
    <property type="match status" value="1"/>
</dbReference>
<proteinExistence type="predicted"/>
<dbReference type="PIRSF" id="PIRSF029669">
    <property type="entry name" value="UCP029669"/>
    <property type="match status" value="1"/>
</dbReference>
<dbReference type="EMBL" id="JAURTK010000005">
    <property type="protein sequence ID" value="MDP9648888.1"/>
    <property type="molecule type" value="Genomic_DNA"/>
</dbReference>
<dbReference type="InterPro" id="IPR036086">
    <property type="entry name" value="ParB/Sulfiredoxin_sf"/>
</dbReference>
<dbReference type="Proteomes" id="UP001229486">
    <property type="component" value="Unassembled WGS sequence"/>
</dbReference>
<dbReference type="InterPro" id="IPR014956">
    <property type="entry name" value="ParBc_2"/>
</dbReference>
<dbReference type="CDD" id="cd16390">
    <property type="entry name" value="ParB_N_Srx_like"/>
    <property type="match status" value="1"/>
</dbReference>
<name>A0AB73IFV8_9BURK</name>
<reference evidence="1" key="1">
    <citation type="submission" date="2023-07" db="EMBL/GenBank/DDBJ databases">
        <title>Sorghum-associated microbial communities from plants grown in Nebraska, USA.</title>
        <authorList>
            <person name="Schachtman D."/>
        </authorList>
    </citation>
    <scope>NUCLEOTIDE SEQUENCE</scope>
    <source>
        <strain evidence="1">DS1061</strain>
    </source>
</reference>
<evidence type="ECO:0000313" key="1">
    <source>
        <dbReference type="EMBL" id="MDP9648888.1"/>
    </source>
</evidence>
<dbReference type="RefSeq" id="WP_392394501.1">
    <property type="nucleotide sequence ID" value="NZ_JAURTK010000005.1"/>
</dbReference>
<organism evidence="1 2">
    <name type="scientific">Paraburkholderia caledonica</name>
    <dbReference type="NCBI Taxonomy" id="134536"/>
    <lineage>
        <taxon>Bacteria</taxon>
        <taxon>Pseudomonadati</taxon>
        <taxon>Pseudomonadota</taxon>
        <taxon>Betaproteobacteria</taxon>
        <taxon>Burkholderiales</taxon>
        <taxon>Burkholderiaceae</taxon>
        <taxon>Paraburkholderia</taxon>
    </lineage>
</organism>
<dbReference type="AlphaFoldDB" id="A0AB73IFV8"/>
<evidence type="ECO:0000313" key="2">
    <source>
        <dbReference type="Proteomes" id="UP001229486"/>
    </source>
</evidence>
<sequence length="211" mass="23531">MKSLDIDRLRPTQVTHGLREVEEKTRFYQSLSGHDLDMAIAEKPVPIVLGPQEEPYVIDHHHVAAALWQADITSVPVVLIRDLSTCSPAEFWLTLENNRWTFPYDQRGQRVSFADMPLHVWEMIDDEFRSLAASVRDAGGYQRTSVPLAEFRWADFFRHRLPLPADSSEYAALVQRAVELAKSQAALGLPGYVGSDAGVQGASADSGDAQN</sequence>
<dbReference type="Gene3D" id="1.10.8.10">
    <property type="entry name" value="DNA helicase RuvA subunit, C-terminal domain"/>
    <property type="match status" value="1"/>
</dbReference>
<evidence type="ECO:0008006" key="3">
    <source>
        <dbReference type="Google" id="ProtNLM"/>
    </source>
</evidence>
<dbReference type="Pfam" id="PF08857">
    <property type="entry name" value="ParBc_2"/>
    <property type="match status" value="1"/>
</dbReference>